<feature type="domain" description="Cation efflux protein transmembrane" evidence="7">
    <location>
        <begin position="28"/>
        <end position="203"/>
    </location>
</feature>
<dbReference type="OrthoDB" id="9799649at2"/>
<keyword evidence="3" id="KW-0862">Zinc</keyword>
<evidence type="ECO:0000256" key="6">
    <source>
        <dbReference type="SAM" id="Phobius"/>
    </source>
</evidence>
<dbReference type="STRING" id="318683.A0U94_00180"/>
<keyword evidence="5 6" id="KW-0472">Membrane</keyword>
<dbReference type="InterPro" id="IPR027469">
    <property type="entry name" value="Cation_efflux_TMD_sf"/>
</dbReference>
<dbReference type="GO" id="GO:0005886">
    <property type="term" value="C:plasma membrane"/>
    <property type="evidence" value="ECO:0007669"/>
    <property type="project" value="TreeGrafter"/>
</dbReference>
<evidence type="ECO:0000313" key="8">
    <source>
        <dbReference type="EMBL" id="KXV47882.1"/>
    </source>
</evidence>
<keyword evidence="3" id="KW-0813">Transport</keyword>
<keyword evidence="3" id="KW-0406">Ion transport</keyword>
<feature type="transmembrane region" description="Helical" evidence="6">
    <location>
        <begin position="27"/>
        <end position="49"/>
    </location>
</feature>
<dbReference type="InterPro" id="IPR058533">
    <property type="entry name" value="Cation_efflux_TM"/>
</dbReference>
<protein>
    <submittedName>
        <fullName evidence="8">Cobalt transporter</fullName>
    </submittedName>
</protein>
<keyword evidence="3" id="KW-0864">Zinc transport</keyword>
<evidence type="ECO:0000256" key="2">
    <source>
        <dbReference type="ARBA" id="ARBA00022692"/>
    </source>
</evidence>
<comment type="caution">
    <text evidence="8">The sequence shown here is derived from an EMBL/GenBank/DDBJ whole genome shotgun (WGS) entry which is preliminary data.</text>
</comment>
<dbReference type="EMBL" id="LHZR01000107">
    <property type="protein sequence ID" value="KXV47882.1"/>
    <property type="molecule type" value="Genomic_DNA"/>
</dbReference>
<organism evidence="8 9">
    <name type="scientific">Gluconobacter albidus</name>
    <dbReference type="NCBI Taxonomy" id="318683"/>
    <lineage>
        <taxon>Bacteria</taxon>
        <taxon>Pseudomonadati</taxon>
        <taxon>Pseudomonadota</taxon>
        <taxon>Alphaproteobacteria</taxon>
        <taxon>Acetobacterales</taxon>
        <taxon>Acetobacteraceae</taxon>
        <taxon>Gluconobacter</taxon>
    </lineage>
</organism>
<dbReference type="Proteomes" id="UP000075636">
    <property type="component" value="Unassembled WGS sequence"/>
</dbReference>
<comment type="subcellular location">
    <subcellularLocation>
        <location evidence="1">Membrane</location>
        <topology evidence="1">Multi-pass membrane protein</topology>
    </subcellularLocation>
</comment>
<dbReference type="PATRIC" id="fig|318683.6.peg.677"/>
<dbReference type="PANTHER" id="PTHR11562:SF17">
    <property type="entry name" value="RE54080P-RELATED"/>
    <property type="match status" value="1"/>
</dbReference>
<evidence type="ECO:0000256" key="4">
    <source>
        <dbReference type="ARBA" id="ARBA00022989"/>
    </source>
</evidence>
<dbReference type="AlphaFoldDB" id="A0A149TII1"/>
<keyword evidence="2 6" id="KW-0812">Transmembrane</keyword>
<keyword evidence="4 6" id="KW-1133">Transmembrane helix</keyword>
<accession>A0A149TII1</accession>
<dbReference type="PANTHER" id="PTHR11562">
    <property type="entry name" value="CATION EFFLUX PROTEIN/ ZINC TRANSPORTER"/>
    <property type="match status" value="1"/>
</dbReference>
<sequence>MPCCHDSCYPSSVSPLTGHEARRWRRALWIALIVNGGFFLTEIVAGVMAGSASLQADALDFFGDSANYAISLTVTGMALSWRSRAALLKGGTMLVFAVWVLGNTLWHARSGTLPHADTMGLIGALALLANGGVALMLYRFRSGDANMRSVWICSRNDAIGNLAVLLAALGVFGTGTGWPDIIVAFIMGGLGLHGGTQIVRHALAEGSRVKTEGPSPELISGRRGKML</sequence>
<dbReference type="Pfam" id="PF01545">
    <property type="entry name" value="Cation_efflux"/>
    <property type="match status" value="1"/>
</dbReference>
<dbReference type="InterPro" id="IPR050681">
    <property type="entry name" value="CDF/SLC30A"/>
</dbReference>
<feature type="transmembrane region" description="Helical" evidence="6">
    <location>
        <begin position="86"/>
        <end position="106"/>
    </location>
</feature>
<evidence type="ECO:0000256" key="5">
    <source>
        <dbReference type="ARBA" id="ARBA00023136"/>
    </source>
</evidence>
<reference evidence="8 9" key="1">
    <citation type="submission" date="2015-06" db="EMBL/GenBank/DDBJ databases">
        <title>Improved classification and identification of acetic acid bacteria using matrix-assisted laser desorption/ionization time-of-flight mass spectrometry; Gluconobacter nephelii and Gluconobacter uchimurae are later heterotypic synonyms of Gluconobacter japonicus and Gluconobacter oxydans, respectively.</title>
        <authorList>
            <person name="Li L."/>
            <person name="Cleenwerck I."/>
            <person name="De Vuyst L."/>
            <person name="Vandamme P."/>
        </authorList>
    </citation>
    <scope>NUCLEOTIDE SEQUENCE [LARGE SCALE GENOMIC DNA]</scope>
    <source>
        <strain evidence="8 9">LMG 1768</strain>
    </source>
</reference>
<evidence type="ECO:0000259" key="7">
    <source>
        <dbReference type="Pfam" id="PF01545"/>
    </source>
</evidence>
<proteinExistence type="predicted"/>
<gene>
    <name evidence="8" type="ORF">AD945_09395</name>
</gene>
<feature type="transmembrane region" description="Helical" evidence="6">
    <location>
        <begin position="118"/>
        <end position="138"/>
    </location>
</feature>
<feature type="transmembrane region" description="Helical" evidence="6">
    <location>
        <begin position="61"/>
        <end position="79"/>
    </location>
</feature>
<evidence type="ECO:0000256" key="1">
    <source>
        <dbReference type="ARBA" id="ARBA00004141"/>
    </source>
</evidence>
<evidence type="ECO:0000313" key="9">
    <source>
        <dbReference type="Proteomes" id="UP000075636"/>
    </source>
</evidence>
<name>A0A149TII1_9PROT</name>
<dbReference type="RefSeq" id="WP_062108319.1">
    <property type="nucleotide sequence ID" value="NZ_LHZR01000107.1"/>
</dbReference>
<feature type="transmembrane region" description="Helical" evidence="6">
    <location>
        <begin position="158"/>
        <end position="175"/>
    </location>
</feature>
<dbReference type="SUPFAM" id="SSF161111">
    <property type="entry name" value="Cation efflux protein transmembrane domain-like"/>
    <property type="match status" value="1"/>
</dbReference>
<dbReference type="GO" id="GO:0005385">
    <property type="term" value="F:zinc ion transmembrane transporter activity"/>
    <property type="evidence" value="ECO:0007669"/>
    <property type="project" value="TreeGrafter"/>
</dbReference>
<evidence type="ECO:0000256" key="3">
    <source>
        <dbReference type="ARBA" id="ARBA00022906"/>
    </source>
</evidence>
<dbReference type="Gene3D" id="1.20.1510.10">
    <property type="entry name" value="Cation efflux protein transmembrane domain"/>
    <property type="match status" value="1"/>
</dbReference>